<evidence type="ECO:0000256" key="12">
    <source>
        <dbReference type="SAM" id="MobiDB-lite"/>
    </source>
</evidence>
<evidence type="ECO:0000256" key="6">
    <source>
        <dbReference type="ARBA" id="ARBA00022741"/>
    </source>
</evidence>
<dbReference type="InterPro" id="IPR000687">
    <property type="entry name" value="RIO_kinase"/>
</dbReference>
<dbReference type="STRING" id="29491.GCA_000820065_00463"/>
<dbReference type="SMART" id="SM00090">
    <property type="entry name" value="RIO"/>
    <property type="match status" value="1"/>
</dbReference>
<dbReference type="SUPFAM" id="SSF56112">
    <property type="entry name" value="Protein kinase-like (PK-like)"/>
    <property type="match status" value="1"/>
</dbReference>
<sequence>MKIPNRIQPLVDDGLVDDVISRLMSGKEADVYVVRCGDEIRCAKVYKEASKRSFKQAVVYQEGRKVRNSRSARAMEKGSKYGRKQHEEVWQNTEVDALFKLAAAGVRVPQPYVCLDGVLLMELITDEDGNVAPRLNDVALSPDQAVIDHDKVIRYVVRMLCAGLIHGDLSEFNVLVDAQGPVIIDLPQVVDAAANNQAKAMLERDVNNMRNYYGMYAPELLNTRYAKEMWALFEDGKLTPESELTGLFEESTEAIDIDSVLHEIESAEGGSPCPSGPNERRAGRQLLIATHHHVISHNRSAFGRSCCLWLPFDAASGWRLNAGAGGGKTVPSSHPLHGSDDPASVRWQLQ</sequence>
<evidence type="ECO:0000256" key="10">
    <source>
        <dbReference type="ARBA" id="ARBA00047899"/>
    </source>
</evidence>
<organism evidence="14 15">
    <name type="scientific">Aeromonas salmonicida (strain A449)</name>
    <dbReference type="NCBI Taxonomy" id="382245"/>
    <lineage>
        <taxon>Bacteria</taxon>
        <taxon>Pseudomonadati</taxon>
        <taxon>Pseudomonadota</taxon>
        <taxon>Gammaproteobacteria</taxon>
        <taxon>Aeromonadales</taxon>
        <taxon>Aeromonadaceae</taxon>
        <taxon>Aeromonas</taxon>
    </lineage>
</organism>
<dbReference type="PROSITE" id="PS01245">
    <property type="entry name" value="RIO1"/>
    <property type="match status" value="1"/>
</dbReference>
<keyword evidence="8" id="KW-0067">ATP-binding</keyword>
<dbReference type="GO" id="GO:0005524">
    <property type="term" value="F:ATP binding"/>
    <property type="evidence" value="ECO:0007669"/>
    <property type="project" value="UniProtKB-KW"/>
</dbReference>
<dbReference type="EMBL" id="CP000644">
    <property type="protein sequence ID" value="ABO90256.1"/>
    <property type="molecule type" value="Genomic_DNA"/>
</dbReference>
<gene>
    <name evidence="14" type="ordered locus">ASA_2194</name>
</gene>
<dbReference type="InterPro" id="IPR018934">
    <property type="entry name" value="RIO_dom"/>
</dbReference>
<evidence type="ECO:0000256" key="4">
    <source>
        <dbReference type="ARBA" id="ARBA00022679"/>
    </source>
</evidence>
<evidence type="ECO:0000259" key="13">
    <source>
        <dbReference type="SMART" id="SM00090"/>
    </source>
</evidence>
<keyword evidence="6" id="KW-0547">Nucleotide-binding</keyword>
<protein>
    <recommendedName>
        <fullName evidence="2">non-specific serine/threonine protein kinase</fullName>
        <ecNumber evidence="2">2.7.11.1</ecNumber>
    </recommendedName>
</protein>
<dbReference type="PANTHER" id="PTHR45723">
    <property type="entry name" value="SERINE/THREONINE-PROTEIN KINASE RIO1"/>
    <property type="match status" value="1"/>
</dbReference>
<dbReference type="Gene3D" id="3.30.200.20">
    <property type="entry name" value="Phosphorylase Kinase, domain 1"/>
    <property type="match status" value="1"/>
</dbReference>
<dbReference type="eggNOG" id="COG1718">
    <property type="taxonomic scope" value="Bacteria"/>
</dbReference>
<evidence type="ECO:0000313" key="15">
    <source>
        <dbReference type="Proteomes" id="UP000000225"/>
    </source>
</evidence>
<reference evidence="15" key="1">
    <citation type="journal article" date="2008" name="BMC Genomics">
        <title>The genome of Aeromonas salmonicida subsp. salmonicida A449: insights into the evolution of a fish pathogen.</title>
        <authorList>
            <person name="Reith M.E."/>
            <person name="Singh R.K."/>
            <person name="Curtis B."/>
            <person name="Boyd J.M."/>
            <person name="Bouevitch A."/>
            <person name="Kimball J."/>
            <person name="Munholland J."/>
            <person name="Murphy C."/>
            <person name="Sarty D."/>
            <person name="Williams J."/>
            <person name="Nash J.H."/>
            <person name="Johnson S.C."/>
            <person name="Brown L.L."/>
        </authorList>
    </citation>
    <scope>NUCLEOTIDE SEQUENCE [LARGE SCALE GENOMIC DNA]</scope>
    <source>
        <strain evidence="15">A449</strain>
    </source>
</reference>
<evidence type="ECO:0000256" key="9">
    <source>
        <dbReference type="ARBA" id="ARBA00022842"/>
    </source>
</evidence>
<keyword evidence="3 14" id="KW-0723">Serine/threonine-protein kinase</keyword>
<proteinExistence type="inferred from homology"/>
<dbReference type="Pfam" id="PF01163">
    <property type="entry name" value="RIO1"/>
    <property type="match status" value="1"/>
</dbReference>
<keyword evidence="9" id="KW-0460">Magnesium</keyword>
<dbReference type="CDD" id="cd05145">
    <property type="entry name" value="RIO1_like"/>
    <property type="match status" value="1"/>
</dbReference>
<dbReference type="HOGENOM" id="CLU_047558_0_0_6"/>
<feature type="region of interest" description="Disordered" evidence="12">
    <location>
        <begin position="324"/>
        <end position="350"/>
    </location>
</feature>
<feature type="domain" description="RIO kinase" evidence="13">
    <location>
        <begin position="7"/>
        <end position="228"/>
    </location>
</feature>
<comment type="catalytic activity">
    <reaction evidence="10">
        <text>L-threonyl-[protein] + ATP = O-phospho-L-threonyl-[protein] + ADP + H(+)</text>
        <dbReference type="Rhea" id="RHEA:46608"/>
        <dbReference type="Rhea" id="RHEA-COMP:11060"/>
        <dbReference type="Rhea" id="RHEA-COMP:11605"/>
        <dbReference type="ChEBI" id="CHEBI:15378"/>
        <dbReference type="ChEBI" id="CHEBI:30013"/>
        <dbReference type="ChEBI" id="CHEBI:30616"/>
        <dbReference type="ChEBI" id="CHEBI:61977"/>
        <dbReference type="ChEBI" id="CHEBI:456216"/>
        <dbReference type="EC" id="2.7.11.1"/>
    </reaction>
</comment>
<dbReference type="Gene3D" id="1.10.510.10">
    <property type="entry name" value="Transferase(Phosphotransferase) domain 1"/>
    <property type="match status" value="1"/>
</dbReference>
<dbReference type="InterPro" id="IPR018935">
    <property type="entry name" value="RIO_kinase_CS"/>
</dbReference>
<keyword evidence="5" id="KW-0479">Metal-binding</keyword>
<name>A4SMY4_AERS4</name>
<evidence type="ECO:0000256" key="5">
    <source>
        <dbReference type="ARBA" id="ARBA00022723"/>
    </source>
</evidence>
<evidence type="ECO:0000256" key="1">
    <source>
        <dbReference type="ARBA" id="ARBA00009196"/>
    </source>
</evidence>
<dbReference type="NCBIfam" id="NF041645">
    <property type="entry name" value="prot_kin_PA4780"/>
    <property type="match status" value="1"/>
</dbReference>
<dbReference type="GO" id="GO:0004674">
    <property type="term" value="F:protein serine/threonine kinase activity"/>
    <property type="evidence" value="ECO:0007669"/>
    <property type="project" value="UniProtKB-KW"/>
</dbReference>
<evidence type="ECO:0000256" key="2">
    <source>
        <dbReference type="ARBA" id="ARBA00012513"/>
    </source>
</evidence>
<comment type="catalytic activity">
    <reaction evidence="11">
        <text>L-seryl-[protein] + ATP = O-phospho-L-seryl-[protein] + ADP + H(+)</text>
        <dbReference type="Rhea" id="RHEA:17989"/>
        <dbReference type="Rhea" id="RHEA-COMP:9863"/>
        <dbReference type="Rhea" id="RHEA-COMP:11604"/>
        <dbReference type="ChEBI" id="CHEBI:15378"/>
        <dbReference type="ChEBI" id="CHEBI:29999"/>
        <dbReference type="ChEBI" id="CHEBI:30616"/>
        <dbReference type="ChEBI" id="CHEBI:83421"/>
        <dbReference type="ChEBI" id="CHEBI:456216"/>
        <dbReference type="EC" id="2.7.11.1"/>
    </reaction>
</comment>
<dbReference type="KEGG" id="asa:ASA_2194"/>
<dbReference type="GO" id="GO:0046872">
    <property type="term" value="F:metal ion binding"/>
    <property type="evidence" value="ECO:0007669"/>
    <property type="project" value="UniProtKB-KW"/>
</dbReference>
<comment type="similarity">
    <text evidence="1">Belongs to the protein kinase superfamily. RIO-type Ser/Thr kinase family.</text>
</comment>
<dbReference type="Proteomes" id="UP000000225">
    <property type="component" value="Chromosome"/>
</dbReference>
<accession>A4SMY4</accession>
<dbReference type="AlphaFoldDB" id="A4SMY4"/>
<evidence type="ECO:0000256" key="7">
    <source>
        <dbReference type="ARBA" id="ARBA00022777"/>
    </source>
</evidence>
<keyword evidence="7 14" id="KW-0418">Kinase</keyword>
<evidence type="ECO:0000256" key="8">
    <source>
        <dbReference type="ARBA" id="ARBA00022840"/>
    </source>
</evidence>
<evidence type="ECO:0000313" key="14">
    <source>
        <dbReference type="EMBL" id="ABO90256.1"/>
    </source>
</evidence>
<keyword evidence="4" id="KW-0808">Transferase</keyword>
<dbReference type="InterPro" id="IPR051272">
    <property type="entry name" value="RIO-type_Ser/Thr_kinase"/>
</dbReference>
<dbReference type="EC" id="2.7.11.1" evidence="2"/>
<evidence type="ECO:0000256" key="11">
    <source>
        <dbReference type="ARBA" id="ARBA00048679"/>
    </source>
</evidence>
<dbReference type="InterPro" id="IPR048148">
    <property type="entry name" value="Prot_kin_PA4780"/>
</dbReference>
<dbReference type="InterPro" id="IPR011009">
    <property type="entry name" value="Kinase-like_dom_sf"/>
</dbReference>
<evidence type="ECO:0000256" key="3">
    <source>
        <dbReference type="ARBA" id="ARBA00022527"/>
    </source>
</evidence>